<keyword evidence="14" id="KW-1185">Reference proteome</keyword>
<dbReference type="InterPro" id="IPR050626">
    <property type="entry name" value="Peptidase_M16"/>
</dbReference>
<dbReference type="Bgee" id="ENSELUG00000008437">
    <property type="expression patterns" value="Expressed in camera-type eye and 14 other cell types or tissues"/>
</dbReference>
<keyword evidence="9" id="KW-0812">Transmembrane</keyword>
<evidence type="ECO:0000313" key="13">
    <source>
        <dbReference type="Ensembl" id="ENSELUP00000057722.2"/>
    </source>
</evidence>
<feature type="region of interest" description="Disordered" evidence="8">
    <location>
        <begin position="91"/>
        <end position="156"/>
    </location>
</feature>
<evidence type="ECO:0000313" key="14">
    <source>
        <dbReference type="Proteomes" id="UP000265140"/>
    </source>
</evidence>
<dbReference type="SUPFAM" id="SSF63411">
    <property type="entry name" value="LuxS/MPP-like metallohydrolase"/>
    <property type="match status" value="4"/>
</dbReference>
<protein>
    <recommendedName>
        <fullName evidence="15">Nardilysin a (N-arginine dibasic convertase)</fullName>
    </recommendedName>
</protein>
<evidence type="ECO:0000256" key="8">
    <source>
        <dbReference type="SAM" id="MobiDB-lite"/>
    </source>
</evidence>
<feature type="domain" description="Peptidase M16 middle/third" evidence="12">
    <location>
        <begin position="499"/>
        <end position="780"/>
    </location>
</feature>
<evidence type="ECO:0000256" key="4">
    <source>
        <dbReference type="ARBA" id="ARBA00022801"/>
    </source>
</evidence>
<evidence type="ECO:0008006" key="15">
    <source>
        <dbReference type="Google" id="ProtNLM"/>
    </source>
</evidence>
<reference evidence="14" key="1">
    <citation type="journal article" date="2014" name="PLoS ONE">
        <title>The genome and linkage map of the northern pike (Esox lucius): conserved synteny revealed between the salmonid sister group and the Neoteleostei.</title>
        <authorList>
            <person name="Rondeau E.B."/>
            <person name="Minkley D.R."/>
            <person name="Leong J.S."/>
            <person name="Messmer A.M."/>
            <person name="Jantzen J.R."/>
            <person name="von Schalburg K.R."/>
            <person name="Lemon C."/>
            <person name="Bird N.H."/>
            <person name="Koop B.F."/>
        </authorList>
    </citation>
    <scope>NUCLEOTIDE SEQUENCE</scope>
</reference>
<evidence type="ECO:0000256" key="1">
    <source>
        <dbReference type="ARBA" id="ARBA00007261"/>
    </source>
</evidence>
<organism evidence="13 14">
    <name type="scientific">Esox lucius</name>
    <name type="common">Northern pike</name>
    <dbReference type="NCBI Taxonomy" id="8010"/>
    <lineage>
        <taxon>Eukaryota</taxon>
        <taxon>Metazoa</taxon>
        <taxon>Chordata</taxon>
        <taxon>Craniata</taxon>
        <taxon>Vertebrata</taxon>
        <taxon>Euteleostomi</taxon>
        <taxon>Actinopterygii</taxon>
        <taxon>Neopterygii</taxon>
        <taxon>Teleostei</taxon>
        <taxon>Protacanthopterygii</taxon>
        <taxon>Esociformes</taxon>
        <taxon>Esocidae</taxon>
        <taxon>Esox</taxon>
    </lineage>
</organism>
<reference evidence="13" key="4">
    <citation type="submission" date="2025-09" db="UniProtKB">
        <authorList>
            <consortium name="Ensembl"/>
        </authorList>
    </citation>
    <scope>IDENTIFICATION</scope>
</reference>
<evidence type="ECO:0000256" key="9">
    <source>
        <dbReference type="SAM" id="Phobius"/>
    </source>
</evidence>
<feature type="transmembrane region" description="Helical" evidence="9">
    <location>
        <begin position="12"/>
        <end position="39"/>
    </location>
</feature>
<reference evidence="13" key="2">
    <citation type="submission" date="2020-02" db="EMBL/GenBank/DDBJ databases">
        <title>Esox lucius (northern pike) genome, fEsoLuc1, primary haplotype.</title>
        <authorList>
            <person name="Myers G."/>
            <person name="Karagic N."/>
            <person name="Meyer A."/>
            <person name="Pippel M."/>
            <person name="Reichard M."/>
            <person name="Winkler S."/>
            <person name="Tracey A."/>
            <person name="Sims Y."/>
            <person name="Howe K."/>
            <person name="Rhie A."/>
            <person name="Formenti G."/>
            <person name="Durbin R."/>
            <person name="Fedrigo O."/>
            <person name="Jarvis E.D."/>
        </authorList>
    </citation>
    <scope>NUCLEOTIDE SEQUENCE [LARGE SCALE GENOMIC DNA]</scope>
</reference>
<keyword evidence="4" id="KW-0378">Hydrolase</keyword>
<dbReference type="InterPro" id="IPR032632">
    <property type="entry name" value="Peptidase_M16_M"/>
</dbReference>
<dbReference type="InterPro" id="IPR011765">
    <property type="entry name" value="Pept_M16_N"/>
</dbReference>
<dbReference type="FunFam" id="3.30.830.10:FF:000005">
    <property type="entry name" value="nardilysin isoform X1"/>
    <property type="match status" value="1"/>
</dbReference>
<keyword evidence="5" id="KW-0862">Zinc</keyword>
<evidence type="ECO:0000256" key="5">
    <source>
        <dbReference type="ARBA" id="ARBA00022833"/>
    </source>
</evidence>
<evidence type="ECO:0000256" key="7">
    <source>
        <dbReference type="RuleBase" id="RU004447"/>
    </source>
</evidence>
<feature type="domain" description="Peptidase M16 N-terminal" evidence="10">
    <location>
        <begin position="150"/>
        <end position="282"/>
    </location>
</feature>
<dbReference type="Proteomes" id="UP000265140">
    <property type="component" value="Chromosome 22"/>
</dbReference>
<evidence type="ECO:0000259" key="12">
    <source>
        <dbReference type="Pfam" id="PF16187"/>
    </source>
</evidence>
<keyword evidence="6" id="KW-0482">Metalloprotease</keyword>
<dbReference type="Ensembl" id="ENSELUT00000069265.2">
    <property type="protein sequence ID" value="ENSELUP00000057722.2"/>
    <property type="gene ID" value="ENSELUG00000008437.3"/>
</dbReference>
<dbReference type="AlphaFoldDB" id="A0A6Q2XWW1"/>
<accession>A0A6Q2XWW1</accession>
<keyword evidence="9" id="KW-0472">Membrane</keyword>
<feature type="domain" description="Peptidase M16 C-terminal" evidence="11">
    <location>
        <begin position="309"/>
        <end position="493"/>
    </location>
</feature>
<feature type="transmembrane region" description="Helical" evidence="9">
    <location>
        <begin position="45"/>
        <end position="68"/>
    </location>
</feature>
<dbReference type="PROSITE" id="PS00143">
    <property type="entry name" value="INSULINASE"/>
    <property type="match status" value="1"/>
</dbReference>
<feature type="compositionally biased region" description="Basic and acidic residues" evidence="8">
    <location>
        <begin position="145"/>
        <end position="155"/>
    </location>
</feature>
<dbReference type="GO" id="GO:0004222">
    <property type="term" value="F:metalloendopeptidase activity"/>
    <property type="evidence" value="ECO:0007669"/>
    <property type="project" value="InterPro"/>
</dbReference>
<evidence type="ECO:0000259" key="10">
    <source>
        <dbReference type="Pfam" id="PF00675"/>
    </source>
</evidence>
<feature type="region of interest" description="Disordered" evidence="8">
    <location>
        <begin position="946"/>
        <end position="969"/>
    </location>
</feature>
<keyword evidence="2" id="KW-0645">Protease</keyword>
<dbReference type="InterPro" id="IPR011249">
    <property type="entry name" value="Metalloenz_LuxS/M16"/>
</dbReference>
<dbReference type="PANTHER" id="PTHR43690:SF18">
    <property type="entry name" value="INSULIN-DEGRADING ENZYME-RELATED"/>
    <property type="match status" value="1"/>
</dbReference>
<dbReference type="Pfam" id="PF00675">
    <property type="entry name" value="Peptidase_M16"/>
    <property type="match status" value="1"/>
</dbReference>
<feature type="compositionally biased region" description="Acidic residues" evidence="8">
    <location>
        <begin position="97"/>
        <end position="144"/>
    </location>
</feature>
<proteinExistence type="inferred from homology"/>
<evidence type="ECO:0000256" key="6">
    <source>
        <dbReference type="ARBA" id="ARBA00023049"/>
    </source>
</evidence>
<dbReference type="Gene3D" id="3.30.830.10">
    <property type="entry name" value="Metalloenzyme, LuxS/M16 peptidase-like"/>
    <property type="match status" value="4"/>
</dbReference>
<dbReference type="GO" id="GO:0006508">
    <property type="term" value="P:proteolysis"/>
    <property type="evidence" value="ECO:0007669"/>
    <property type="project" value="UniProtKB-KW"/>
</dbReference>
<comment type="similarity">
    <text evidence="1 7">Belongs to the peptidase M16 family.</text>
</comment>
<evidence type="ECO:0000256" key="2">
    <source>
        <dbReference type="ARBA" id="ARBA00022670"/>
    </source>
</evidence>
<name>A0A6Q2XWW1_ESOLU</name>
<keyword evidence="3" id="KW-0479">Metal-binding</keyword>
<dbReference type="Pfam" id="PF05193">
    <property type="entry name" value="Peptidase_M16_C"/>
    <property type="match status" value="1"/>
</dbReference>
<evidence type="ECO:0000256" key="3">
    <source>
        <dbReference type="ARBA" id="ARBA00022723"/>
    </source>
</evidence>
<dbReference type="GeneTree" id="ENSGT00940000155026"/>
<dbReference type="PROSITE" id="PS51257">
    <property type="entry name" value="PROKAR_LIPOPROTEIN"/>
    <property type="match status" value="1"/>
</dbReference>
<dbReference type="GO" id="GO:0046872">
    <property type="term" value="F:metal ion binding"/>
    <property type="evidence" value="ECO:0007669"/>
    <property type="project" value="UniProtKB-KW"/>
</dbReference>
<dbReference type="InterPro" id="IPR007863">
    <property type="entry name" value="Peptidase_M16_C"/>
</dbReference>
<dbReference type="PANTHER" id="PTHR43690">
    <property type="entry name" value="NARDILYSIN"/>
    <property type="match status" value="1"/>
</dbReference>
<reference evidence="13" key="3">
    <citation type="submission" date="2025-08" db="UniProtKB">
        <authorList>
            <consortium name="Ensembl"/>
        </authorList>
    </citation>
    <scope>IDENTIFICATION</scope>
</reference>
<keyword evidence="9" id="KW-1133">Transmembrane helix</keyword>
<dbReference type="InterPro" id="IPR001431">
    <property type="entry name" value="Pept_M16_Zn_BS"/>
</dbReference>
<sequence length="1014" mass="115458">MRTNDISCSPSVCIVLCGCVSVVLCGCVCVWLCVGFVWWGVCGGVWVLCGCVCVAVCGFCVVGCYLPLSKPSSRYIELTNGLRALLISDFTGPASSGDDDSQEEEEDDDEMGEEEEEEDDSGEGTEEESEEEDEKDSDFEDEDDGGNRKKEHSEKQSAAALCVGVGSFSDPSDLPGLAHFLEHMVFMGSEKYPSENGFDAFLKKHGGSDNASTDCERTIFQFDVQRKKFREALDRWAQFFICPLMIRDAIDREVEAVDSEYQLAKPSDSHRKEMLFGSLAKPGHPMGKFCWGNAKTLKTEPKKKKINVYKRLRTFWKRHYSAHYMTLAVQSKEKLDTLEKWVREIFSGVPNNVQPKPDFSNLLDPFDTPAFNKLYRVVPVRKVNALTITWALPPQEKHYRVKPLHYISWLIGHEGTGSILSVLRKKCWALDLFGGNSETGFDQNSTYSIFSISITLTDQGFQNFYQVSDLVFQYLKMLQSLGPQQRIYEEIQKIEANEFHYQEQTDPIEYVEDICENMQLFSKEDFLTGDQLMFQYSPEVITAALSLLTPDRSNLLLLSPEHEGHCPLREKWFGTHYSVEDIQPEWRERWSGDFELNSDLHLPAENKFIATDFVLRQSDSPDTDLPVRVSASDRGCVWYKKDNKFNIPKAYIRFHLISPVIQLSAKNLVLFDLLVNILGHNLAEPAYEADVAQLEYKLSAGEHGLVIKVKGFNHKLPLLFHLIVDHLADFSTCEDVFCMFSEQLKKTYFNILIRPEKLGKDVRLLILEHGRWSMMERYQALTDGGLTVEQLMDFSRTFKTLLYAEGLVQGNFTSQESIQFLQYVTDKLQFSKLPAEVPVLFRVVELPLKQHLCKVKALNKGDANSEVTVYYQVTALVKLKECEDTHLGEEVDRNWSEVVTQQYVFNRLHREIEALKQMTKAELVSWFLEHRGQNCRKLSVHVVGFGPEEGDPPGEDKPGQSEKDEEGCGISSYGEVSKLTFLPASTKMATVTSIMDIPSFTQGLHLYPYHKIIQ</sequence>
<dbReference type="Pfam" id="PF16187">
    <property type="entry name" value="Peptidase_M16_M"/>
    <property type="match status" value="1"/>
</dbReference>
<evidence type="ECO:0000259" key="11">
    <source>
        <dbReference type="Pfam" id="PF05193"/>
    </source>
</evidence>